<dbReference type="AlphaFoldDB" id="A0A1I3VL41"/>
<protein>
    <recommendedName>
        <fullName evidence="3">YolD-like protein</fullName>
    </recommendedName>
</protein>
<proteinExistence type="predicted"/>
<keyword evidence="2" id="KW-1185">Reference proteome</keyword>
<dbReference type="EMBL" id="FOSJ01000004">
    <property type="protein sequence ID" value="SFJ96114.1"/>
    <property type="molecule type" value="Genomic_DNA"/>
</dbReference>
<dbReference type="RefSeq" id="WP_091895727.1">
    <property type="nucleotide sequence ID" value="NZ_FOSJ01000004.1"/>
</dbReference>
<name>A0A1I3VL41_9LACT</name>
<evidence type="ECO:0000313" key="2">
    <source>
        <dbReference type="Proteomes" id="UP000199589"/>
    </source>
</evidence>
<accession>A0A1I3VL41</accession>
<dbReference type="Proteomes" id="UP000199589">
    <property type="component" value="Unassembled WGS sequence"/>
</dbReference>
<dbReference type="OrthoDB" id="2167737at2"/>
<organism evidence="1 2">
    <name type="scientific">Marinilactibacillus piezotolerans</name>
    <dbReference type="NCBI Taxonomy" id="258723"/>
    <lineage>
        <taxon>Bacteria</taxon>
        <taxon>Bacillati</taxon>
        <taxon>Bacillota</taxon>
        <taxon>Bacilli</taxon>
        <taxon>Lactobacillales</taxon>
        <taxon>Carnobacteriaceae</taxon>
        <taxon>Marinilactibacillus</taxon>
    </lineage>
</organism>
<reference evidence="2" key="1">
    <citation type="submission" date="2016-10" db="EMBL/GenBank/DDBJ databases">
        <authorList>
            <person name="Varghese N."/>
            <person name="Submissions S."/>
        </authorList>
    </citation>
    <scope>NUCLEOTIDE SEQUENCE [LARGE SCALE GENOMIC DNA]</scope>
    <source>
        <strain evidence="2">DSM 16108</strain>
    </source>
</reference>
<evidence type="ECO:0000313" key="1">
    <source>
        <dbReference type="EMBL" id="SFJ96114.1"/>
    </source>
</evidence>
<gene>
    <name evidence="1" type="ORF">SAMN04488569_100410</name>
</gene>
<sequence>MEKFAIEKSTIMSYFKENYSNSIKGSPFTLQKQMPLMQLRHFIKQAVHKQNSITIQLNPTFQQTTVSECTGIANFSPYSSQLILTSRDNKTIHLINIEQIRHIRLNSNLR</sequence>
<evidence type="ECO:0008006" key="3">
    <source>
        <dbReference type="Google" id="ProtNLM"/>
    </source>
</evidence>